<keyword evidence="1" id="KW-0812">Transmembrane</keyword>
<dbReference type="EMBL" id="PDUU01000019">
    <property type="protein sequence ID" value="PHN96333.1"/>
    <property type="molecule type" value="Genomic_DNA"/>
</dbReference>
<dbReference type="RefSeq" id="WP_028893019.1">
    <property type="nucleotide sequence ID" value="NZ_JAUYVU010000003.1"/>
</dbReference>
<dbReference type="EMBL" id="JAUYVU010000003">
    <property type="protein sequence ID" value="MDP2541043.1"/>
    <property type="molecule type" value="Genomic_DNA"/>
</dbReference>
<accession>A0A2G1BQJ7</accession>
<evidence type="ECO:0000256" key="1">
    <source>
        <dbReference type="SAM" id="Phobius"/>
    </source>
</evidence>
<feature type="transmembrane region" description="Helical" evidence="1">
    <location>
        <begin position="6"/>
        <end position="22"/>
    </location>
</feature>
<feature type="transmembrane region" description="Helical" evidence="1">
    <location>
        <begin position="29"/>
        <end position="50"/>
    </location>
</feature>
<proteinExistence type="predicted"/>
<name>A0A2G1BQJ7_9FLAO</name>
<keyword evidence="1" id="KW-1133">Transmembrane helix</keyword>
<reference evidence="3" key="2">
    <citation type="submission" date="2017-10" db="EMBL/GenBank/DDBJ databases">
        <authorList>
            <person name="Enke T.N."/>
            <person name="Cordero O.X."/>
        </authorList>
    </citation>
    <scope>NUCLEOTIDE SEQUENCE</scope>
    <source>
        <strain evidence="3">4G03</strain>
    </source>
</reference>
<reference evidence="2 5" key="3">
    <citation type="submission" date="2023-07" db="EMBL/GenBank/DDBJ databases">
        <title>Genome content predicts the carbon catabolic preferences of heterotrophic bacteria.</title>
        <authorList>
            <person name="Gralka M."/>
        </authorList>
    </citation>
    <scope>NUCLEOTIDE SEQUENCE [LARGE SCALE GENOMIC DNA]</scope>
    <source>
        <strain evidence="2 5">4G03</strain>
    </source>
</reference>
<gene>
    <name evidence="3" type="ORF">CSC81_14865</name>
    <name evidence="2" type="ORF">Q8W23_06070</name>
</gene>
<dbReference type="Pfam" id="PF19617">
    <property type="entry name" value="DUF6122"/>
    <property type="match status" value="1"/>
</dbReference>
<comment type="caution">
    <text evidence="3">The sequence shown here is derived from an EMBL/GenBank/DDBJ whole genome shotgun (WGS) entry which is preliminary data.</text>
</comment>
<organism evidence="3 4">
    <name type="scientific">Tenacibaculum discolor</name>
    <dbReference type="NCBI Taxonomy" id="361581"/>
    <lineage>
        <taxon>Bacteria</taxon>
        <taxon>Pseudomonadati</taxon>
        <taxon>Bacteroidota</taxon>
        <taxon>Flavobacteriia</taxon>
        <taxon>Flavobacteriales</taxon>
        <taxon>Flavobacteriaceae</taxon>
        <taxon>Tenacibaculum</taxon>
    </lineage>
</organism>
<keyword evidence="5" id="KW-1185">Reference proteome</keyword>
<sequence>MQTFIHYFLHFGFPVIIAYLFFKNNWKKIALLLLATMLVDVDHLLASPIFDPNRCSFGFHIFHSYYAIGLYVILLFLKRPYNIIGIGLLLHMLTDFIDCLFMYNACSSCLENSPAKNLLEPISKLLF</sequence>
<dbReference type="AlphaFoldDB" id="A0A2G1BQJ7"/>
<evidence type="ECO:0000313" key="4">
    <source>
        <dbReference type="Proteomes" id="UP000222163"/>
    </source>
</evidence>
<feature type="transmembrane region" description="Helical" evidence="1">
    <location>
        <begin position="56"/>
        <end position="77"/>
    </location>
</feature>
<evidence type="ECO:0000313" key="5">
    <source>
        <dbReference type="Proteomes" id="UP001242342"/>
    </source>
</evidence>
<keyword evidence="1" id="KW-0472">Membrane</keyword>
<reference evidence="3 4" key="1">
    <citation type="journal article" date="2016" name="Nat. Commun.">
        <title>Microbial interactions lead to rapid micro-scale successions on model marine particles.</title>
        <authorList>
            <person name="Datta M.S."/>
            <person name="Sliwerska E."/>
            <person name="Gore J."/>
            <person name="Polz M.F."/>
            <person name="Cordero O.X."/>
        </authorList>
    </citation>
    <scope>NUCLEOTIDE SEQUENCE [LARGE SCALE GENOMIC DNA]</scope>
    <source>
        <strain evidence="3 4">4G03</strain>
    </source>
</reference>
<dbReference type="Proteomes" id="UP001242342">
    <property type="component" value="Unassembled WGS sequence"/>
</dbReference>
<protein>
    <submittedName>
        <fullName evidence="2">DUF6122 family protein</fullName>
    </submittedName>
</protein>
<dbReference type="Proteomes" id="UP000222163">
    <property type="component" value="Unassembled WGS sequence"/>
</dbReference>
<evidence type="ECO:0000313" key="3">
    <source>
        <dbReference type="EMBL" id="PHN96333.1"/>
    </source>
</evidence>
<evidence type="ECO:0000313" key="2">
    <source>
        <dbReference type="EMBL" id="MDP2541043.1"/>
    </source>
</evidence>
<dbReference type="InterPro" id="IPR046125">
    <property type="entry name" value="DUF6122"/>
</dbReference>